<name>K9U7W7_CHRTP</name>
<dbReference type="PATRIC" id="fig|251229.3.peg.5753"/>
<evidence type="ECO:0000313" key="7">
    <source>
        <dbReference type="Proteomes" id="UP000010384"/>
    </source>
</evidence>
<dbReference type="PANTHER" id="PTHR24567:SF74">
    <property type="entry name" value="HTH-TYPE TRANSCRIPTIONAL REGULATOR ARCR"/>
    <property type="match status" value="1"/>
</dbReference>
<dbReference type="EMBL" id="CP003597">
    <property type="protein sequence ID" value="AFY90304.1"/>
    <property type="molecule type" value="Genomic_DNA"/>
</dbReference>
<protein>
    <submittedName>
        <fullName evidence="6">Transcriptional regulator, Crp/Fnr family</fullName>
    </submittedName>
</protein>
<dbReference type="InterPro" id="IPR014710">
    <property type="entry name" value="RmlC-like_jellyroll"/>
</dbReference>
<keyword evidence="3" id="KW-0804">Transcription</keyword>
<evidence type="ECO:0000259" key="5">
    <source>
        <dbReference type="PROSITE" id="PS51063"/>
    </source>
</evidence>
<dbReference type="PROSITE" id="PS50042">
    <property type="entry name" value="CNMP_BINDING_3"/>
    <property type="match status" value="1"/>
</dbReference>
<dbReference type="CDD" id="cd00038">
    <property type="entry name" value="CAP_ED"/>
    <property type="match status" value="1"/>
</dbReference>
<evidence type="ECO:0000256" key="3">
    <source>
        <dbReference type="ARBA" id="ARBA00023163"/>
    </source>
</evidence>
<keyword evidence="7" id="KW-1185">Reference proteome</keyword>
<dbReference type="Gene3D" id="2.60.120.10">
    <property type="entry name" value="Jelly Rolls"/>
    <property type="match status" value="1"/>
</dbReference>
<evidence type="ECO:0000256" key="1">
    <source>
        <dbReference type="ARBA" id="ARBA00023015"/>
    </source>
</evidence>
<evidence type="ECO:0000256" key="2">
    <source>
        <dbReference type="ARBA" id="ARBA00023125"/>
    </source>
</evidence>
<dbReference type="PROSITE" id="PS51063">
    <property type="entry name" value="HTH_CRP_2"/>
    <property type="match status" value="1"/>
</dbReference>
<evidence type="ECO:0000313" key="6">
    <source>
        <dbReference type="EMBL" id="AFY90304.1"/>
    </source>
</evidence>
<sequence>MLSVIDLDKTSSKRFLILVSNNPHHAVENQLLASLPREEYERLVANMELVPLTFKQVLYAPNESIQYVYFPKSGVVSLLTLMEDGTAVEVGTVGNEGMVGLPVFLGSNKIPGQALAQIPGEAWRMRVDVFKDKVIPGSTLHDLLQRYTQALFNLISQIAACNRIHSVEERFCRWLLMTQDRVGSDEFPLTQEFLSQMLGVRRPTVSLSASVLQKAGLIRYVRGKMTILDREGLEASSCECYMIIKSEFERLLGSDVA</sequence>
<dbReference type="InterPro" id="IPR050397">
    <property type="entry name" value="Env_Response_Regulators"/>
</dbReference>
<keyword evidence="2" id="KW-0238">DNA-binding</keyword>
<dbReference type="GO" id="GO:0003700">
    <property type="term" value="F:DNA-binding transcription factor activity"/>
    <property type="evidence" value="ECO:0007669"/>
    <property type="project" value="TreeGrafter"/>
</dbReference>
<dbReference type="InterPro" id="IPR036388">
    <property type="entry name" value="WH-like_DNA-bd_sf"/>
</dbReference>
<dbReference type="InterPro" id="IPR012318">
    <property type="entry name" value="HTH_CRP"/>
</dbReference>
<dbReference type="KEGG" id="cthe:Chro_4925"/>
<organism evidence="6 7">
    <name type="scientific">Chroococcidiopsis thermalis (strain PCC 7203)</name>
    <dbReference type="NCBI Taxonomy" id="251229"/>
    <lineage>
        <taxon>Bacteria</taxon>
        <taxon>Bacillati</taxon>
        <taxon>Cyanobacteriota</taxon>
        <taxon>Cyanophyceae</taxon>
        <taxon>Chroococcidiopsidales</taxon>
        <taxon>Chroococcidiopsidaceae</taxon>
        <taxon>Chroococcidiopsis</taxon>
    </lineage>
</organism>
<dbReference type="SUPFAM" id="SSF46785">
    <property type="entry name" value="Winged helix' DNA-binding domain"/>
    <property type="match status" value="1"/>
</dbReference>
<feature type="domain" description="HTH crp-type" evidence="5">
    <location>
        <begin position="165"/>
        <end position="231"/>
    </location>
</feature>
<reference evidence="6 7" key="1">
    <citation type="submission" date="2012-06" db="EMBL/GenBank/DDBJ databases">
        <title>Finished chromosome of genome of Chroococcidiopsis thermalis PCC 7203.</title>
        <authorList>
            <consortium name="US DOE Joint Genome Institute"/>
            <person name="Gugger M."/>
            <person name="Coursin T."/>
            <person name="Rippka R."/>
            <person name="Tandeau De Marsac N."/>
            <person name="Huntemann M."/>
            <person name="Wei C.-L."/>
            <person name="Han J."/>
            <person name="Detter J.C."/>
            <person name="Han C."/>
            <person name="Tapia R."/>
            <person name="Davenport K."/>
            <person name="Daligault H."/>
            <person name="Erkkila T."/>
            <person name="Gu W."/>
            <person name="Munk A.C.C."/>
            <person name="Teshima H."/>
            <person name="Xu Y."/>
            <person name="Chain P."/>
            <person name="Chen A."/>
            <person name="Krypides N."/>
            <person name="Mavromatis K."/>
            <person name="Markowitz V."/>
            <person name="Szeto E."/>
            <person name="Ivanova N."/>
            <person name="Mikhailova N."/>
            <person name="Ovchinnikova G."/>
            <person name="Pagani I."/>
            <person name="Pati A."/>
            <person name="Goodwin L."/>
            <person name="Peters L."/>
            <person name="Pitluck S."/>
            <person name="Woyke T."/>
            <person name="Kerfeld C."/>
        </authorList>
    </citation>
    <scope>NUCLEOTIDE SEQUENCE [LARGE SCALE GENOMIC DNA]</scope>
    <source>
        <strain evidence="6 7">PCC 7203</strain>
    </source>
</reference>
<dbReference type="AlphaFoldDB" id="K9U7W7"/>
<evidence type="ECO:0000259" key="4">
    <source>
        <dbReference type="PROSITE" id="PS50042"/>
    </source>
</evidence>
<dbReference type="PANTHER" id="PTHR24567">
    <property type="entry name" value="CRP FAMILY TRANSCRIPTIONAL REGULATORY PROTEIN"/>
    <property type="match status" value="1"/>
</dbReference>
<gene>
    <name evidence="6" type="ORF">Chro_4925</name>
</gene>
<dbReference type="SMART" id="SM00100">
    <property type="entry name" value="cNMP"/>
    <property type="match status" value="1"/>
</dbReference>
<dbReference type="InterPro" id="IPR018490">
    <property type="entry name" value="cNMP-bd_dom_sf"/>
</dbReference>
<dbReference type="eggNOG" id="COG0664">
    <property type="taxonomic scope" value="Bacteria"/>
</dbReference>
<dbReference type="OrthoDB" id="8969464at2"/>
<feature type="domain" description="Cyclic nucleotide-binding" evidence="4">
    <location>
        <begin position="31"/>
        <end position="131"/>
    </location>
</feature>
<dbReference type="SUPFAM" id="SSF51206">
    <property type="entry name" value="cAMP-binding domain-like"/>
    <property type="match status" value="1"/>
</dbReference>
<dbReference type="InterPro" id="IPR000595">
    <property type="entry name" value="cNMP-bd_dom"/>
</dbReference>
<keyword evidence="1" id="KW-0805">Transcription regulation</keyword>
<accession>K9U7W7</accession>
<dbReference type="GO" id="GO:0005829">
    <property type="term" value="C:cytosol"/>
    <property type="evidence" value="ECO:0007669"/>
    <property type="project" value="TreeGrafter"/>
</dbReference>
<dbReference type="GO" id="GO:0003677">
    <property type="term" value="F:DNA binding"/>
    <property type="evidence" value="ECO:0007669"/>
    <property type="project" value="UniProtKB-KW"/>
</dbReference>
<dbReference type="Pfam" id="PF00027">
    <property type="entry name" value="cNMP_binding"/>
    <property type="match status" value="1"/>
</dbReference>
<proteinExistence type="predicted"/>
<dbReference type="Pfam" id="PF13545">
    <property type="entry name" value="HTH_Crp_2"/>
    <property type="match status" value="1"/>
</dbReference>
<dbReference type="STRING" id="251229.Chro_4925"/>
<dbReference type="HOGENOM" id="CLU_077340_0_0_3"/>
<dbReference type="Gene3D" id="1.10.10.10">
    <property type="entry name" value="Winged helix-like DNA-binding domain superfamily/Winged helix DNA-binding domain"/>
    <property type="match status" value="1"/>
</dbReference>
<dbReference type="InParanoid" id="K9U7W7"/>
<dbReference type="InterPro" id="IPR036390">
    <property type="entry name" value="WH_DNA-bd_sf"/>
</dbReference>
<dbReference type="Proteomes" id="UP000010384">
    <property type="component" value="Chromosome"/>
</dbReference>